<dbReference type="RefSeq" id="WP_096063554.1">
    <property type="nucleotide sequence ID" value="NZ_JABBFV010000026.1"/>
</dbReference>
<dbReference type="GO" id="GO:0008803">
    <property type="term" value="F:bis(5'-nucleosyl)-tetraphosphatase (symmetrical) activity"/>
    <property type="evidence" value="ECO:0007669"/>
    <property type="project" value="TreeGrafter"/>
</dbReference>
<dbReference type="GO" id="GO:0110154">
    <property type="term" value="P:RNA decapping"/>
    <property type="evidence" value="ECO:0007669"/>
    <property type="project" value="TreeGrafter"/>
</dbReference>
<dbReference type="InterPro" id="IPR050126">
    <property type="entry name" value="Ap4A_hydrolase"/>
</dbReference>
<evidence type="ECO:0000259" key="1">
    <source>
        <dbReference type="Pfam" id="PF00149"/>
    </source>
</evidence>
<dbReference type="GO" id="GO:0016791">
    <property type="term" value="F:phosphatase activity"/>
    <property type="evidence" value="ECO:0007669"/>
    <property type="project" value="TreeGrafter"/>
</dbReference>
<name>A0A7X9ZVW7_9SPHN</name>
<dbReference type="Pfam" id="PF00149">
    <property type="entry name" value="Metallophos"/>
    <property type="match status" value="1"/>
</dbReference>
<dbReference type="SUPFAM" id="SSF56300">
    <property type="entry name" value="Metallo-dependent phosphatases"/>
    <property type="match status" value="1"/>
</dbReference>
<accession>A0A7X9ZVW7</accession>
<reference evidence="2 3" key="1">
    <citation type="submission" date="2020-04" db="EMBL/GenBank/DDBJ databases">
        <title>Sphingobium sp. AR-3-1 isolated from Arctic soil.</title>
        <authorList>
            <person name="Dahal R.H."/>
            <person name="Chaudhary D.K."/>
        </authorList>
    </citation>
    <scope>NUCLEOTIDE SEQUENCE [LARGE SCALE GENOMIC DNA]</scope>
    <source>
        <strain evidence="2 3">AR-3-1</strain>
    </source>
</reference>
<dbReference type="PANTHER" id="PTHR42850:SF4">
    <property type="entry name" value="ZINC-DEPENDENT ENDOPOLYPHOSPHATASE"/>
    <property type="match status" value="1"/>
</dbReference>
<keyword evidence="3" id="KW-1185">Reference proteome</keyword>
<dbReference type="EMBL" id="JABBFV010000026">
    <property type="protein sequence ID" value="NML12789.1"/>
    <property type="molecule type" value="Genomic_DNA"/>
</dbReference>
<dbReference type="Proteomes" id="UP000519023">
    <property type="component" value="Unassembled WGS sequence"/>
</dbReference>
<evidence type="ECO:0000313" key="2">
    <source>
        <dbReference type="EMBL" id="NML12789.1"/>
    </source>
</evidence>
<feature type="domain" description="Calcineurin-like phosphoesterase" evidence="1">
    <location>
        <begin position="34"/>
        <end position="184"/>
    </location>
</feature>
<dbReference type="PANTHER" id="PTHR42850">
    <property type="entry name" value="METALLOPHOSPHOESTERASE"/>
    <property type="match status" value="1"/>
</dbReference>
<proteinExistence type="predicted"/>
<protein>
    <submittedName>
        <fullName evidence="2">Serine/threonine protein phosphatase</fullName>
    </submittedName>
</protein>
<dbReference type="Gene3D" id="3.60.21.10">
    <property type="match status" value="1"/>
</dbReference>
<sequence>MFPVNIFHALRRSNRQGKQRPGLARAAVSPAGQTIYAVGDIHGRLDLLDALIAQLQVDRESIRQFPPLIIFLGDLIDRGPQSAQVLDRLIGLQDQASTRFIQGNHEEVLLRLLDGDPEAARQFARFGGRATALSYGIAPLEYDACTFDDLPALMNRYVPASHRIFLGQMEEMIIIGDYAFVHAGIDPARALAEQLLPRTRWIRAQFTSHPGPFEKMIVHGHSISVDAELLDHRIGLDTGAYRSGLLSAIGLSGHDRWLVQVRSAQQL</sequence>
<dbReference type="InterPro" id="IPR029052">
    <property type="entry name" value="Metallo-depent_PP-like"/>
</dbReference>
<comment type="caution">
    <text evidence="2">The sequence shown here is derived from an EMBL/GenBank/DDBJ whole genome shotgun (WGS) entry which is preliminary data.</text>
</comment>
<evidence type="ECO:0000313" key="3">
    <source>
        <dbReference type="Proteomes" id="UP000519023"/>
    </source>
</evidence>
<dbReference type="AlphaFoldDB" id="A0A7X9ZVW7"/>
<dbReference type="GO" id="GO:0005737">
    <property type="term" value="C:cytoplasm"/>
    <property type="evidence" value="ECO:0007669"/>
    <property type="project" value="TreeGrafter"/>
</dbReference>
<organism evidence="2 3">
    <name type="scientific">Sphingobium psychrophilum</name>
    <dbReference type="NCBI Taxonomy" id="2728834"/>
    <lineage>
        <taxon>Bacteria</taxon>
        <taxon>Pseudomonadati</taxon>
        <taxon>Pseudomonadota</taxon>
        <taxon>Alphaproteobacteria</taxon>
        <taxon>Sphingomonadales</taxon>
        <taxon>Sphingomonadaceae</taxon>
        <taxon>Sphingobium</taxon>
    </lineage>
</organism>
<dbReference type="InterPro" id="IPR004843">
    <property type="entry name" value="Calcineurin-like_PHP"/>
</dbReference>
<gene>
    <name evidence="2" type="ORF">HHL08_22080</name>
</gene>